<dbReference type="SUPFAM" id="SSF49899">
    <property type="entry name" value="Concanavalin A-like lectins/glucanases"/>
    <property type="match status" value="1"/>
</dbReference>
<evidence type="ECO:0000256" key="2">
    <source>
        <dbReference type="ARBA" id="ARBA00023295"/>
    </source>
</evidence>
<accession>A0A843UKR2</accession>
<gene>
    <name evidence="4" type="ORF">Taro_014950</name>
</gene>
<proteinExistence type="predicted"/>
<evidence type="ECO:0000256" key="1">
    <source>
        <dbReference type="ARBA" id="ARBA00022801"/>
    </source>
</evidence>
<dbReference type="GO" id="GO:0005975">
    <property type="term" value="P:carbohydrate metabolic process"/>
    <property type="evidence" value="ECO:0007669"/>
    <property type="project" value="InterPro"/>
</dbReference>
<dbReference type="PROSITE" id="PS51762">
    <property type="entry name" value="GH16_2"/>
    <property type="match status" value="1"/>
</dbReference>
<dbReference type="Gene3D" id="2.60.120.200">
    <property type="match status" value="1"/>
</dbReference>
<evidence type="ECO:0000259" key="3">
    <source>
        <dbReference type="PROSITE" id="PS51762"/>
    </source>
</evidence>
<protein>
    <recommendedName>
        <fullName evidence="3">GH16 domain-containing protein</fullName>
    </recommendedName>
</protein>
<dbReference type="InterPro" id="IPR013320">
    <property type="entry name" value="ConA-like_dom_sf"/>
</dbReference>
<sequence length="279" mass="31044">MRQQCPALLPLRLLFQLVNNIHKVLLPALPSSYVHPQRSTHAKVAMAAIDGAAYVSSEGSSKLVRVLLRVWEPIKNIGSSLLAILFSVFSLVVAANFYQDFDLTWSDGRGKVLNNGQLLTLSLDKASGSGFQSKNEYLFGKIDMQIKLIPGNSVGTVTTYYVIVVPGADPRQDRLRVLGKPTPTHCTPTCSRRGRATGSSYSRSSSTKDFHTYSILWNPQHILVSVDGIPIRDFRNNEARGVPFPKNQPMRIYSSLWNADDCATWGGFVKTDCHFLWSW</sequence>
<dbReference type="AlphaFoldDB" id="A0A843UKR2"/>
<dbReference type="GO" id="GO:0004553">
    <property type="term" value="F:hydrolase activity, hydrolyzing O-glycosyl compounds"/>
    <property type="evidence" value="ECO:0007669"/>
    <property type="project" value="InterPro"/>
</dbReference>
<organism evidence="4 5">
    <name type="scientific">Colocasia esculenta</name>
    <name type="common">Wild taro</name>
    <name type="synonym">Arum esculentum</name>
    <dbReference type="NCBI Taxonomy" id="4460"/>
    <lineage>
        <taxon>Eukaryota</taxon>
        <taxon>Viridiplantae</taxon>
        <taxon>Streptophyta</taxon>
        <taxon>Embryophyta</taxon>
        <taxon>Tracheophyta</taxon>
        <taxon>Spermatophyta</taxon>
        <taxon>Magnoliopsida</taxon>
        <taxon>Liliopsida</taxon>
        <taxon>Araceae</taxon>
        <taxon>Aroideae</taxon>
        <taxon>Colocasieae</taxon>
        <taxon>Colocasia</taxon>
    </lineage>
</organism>
<dbReference type="EMBL" id="NMUH01000634">
    <property type="protein sequence ID" value="MQL82484.1"/>
    <property type="molecule type" value="Genomic_DNA"/>
</dbReference>
<dbReference type="OrthoDB" id="4781at2759"/>
<dbReference type="Pfam" id="PF00722">
    <property type="entry name" value="Glyco_hydro_16"/>
    <property type="match status" value="1"/>
</dbReference>
<dbReference type="InterPro" id="IPR044791">
    <property type="entry name" value="Beta-glucanase/XTH"/>
</dbReference>
<reference evidence="4" key="1">
    <citation type="submission" date="2017-07" db="EMBL/GenBank/DDBJ databases">
        <title>Taro Niue Genome Assembly and Annotation.</title>
        <authorList>
            <person name="Atibalentja N."/>
            <person name="Keating K."/>
            <person name="Fields C.J."/>
        </authorList>
    </citation>
    <scope>NUCLEOTIDE SEQUENCE</scope>
    <source>
        <strain evidence="4">Niue_2</strain>
        <tissue evidence="4">Leaf</tissue>
    </source>
</reference>
<evidence type="ECO:0000313" key="4">
    <source>
        <dbReference type="EMBL" id="MQL82484.1"/>
    </source>
</evidence>
<keyword evidence="1" id="KW-0378">Hydrolase</keyword>
<dbReference type="Proteomes" id="UP000652761">
    <property type="component" value="Unassembled WGS sequence"/>
</dbReference>
<name>A0A843UKR2_COLES</name>
<evidence type="ECO:0000313" key="5">
    <source>
        <dbReference type="Proteomes" id="UP000652761"/>
    </source>
</evidence>
<feature type="domain" description="GH16" evidence="3">
    <location>
        <begin position="91"/>
        <end position="279"/>
    </location>
</feature>
<dbReference type="PANTHER" id="PTHR31062">
    <property type="entry name" value="XYLOGLUCAN ENDOTRANSGLUCOSYLASE/HYDROLASE PROTEIN 8-RELATED"/>
    <property type="match status" value="1"/>
</dbReference>
<dbReference type="InterPro" id="IPR000757">
    <property type="entry name" value="Beta-glucanase-like"/>
</dbReference>
<keyword evidence="5" id="KW-1185">Reference proteome</keyword>
<keyword evidence="2" id="KW-0326">Glycosidase</keyword>
<comment type="caution">
    <text evidence="4">The sequence shown here is derived from an EMBL/GenBank/DDBJ whole genome shotgun (WGS) entry which is preliminary data.</text>
</comment>